<dbReference type="EMBL" id="FJVC01000163">
    <property type="protein sequence ID" value="CZT44150.1"/>
    <property type="molecule type" value="Genomic_DNA"/>
</dbReference>
<accession>A0A1E1M4X2</accession>
<gene>
    <name evidence="1" type="ORF">RSE6_04283</name>
</gene>
<sequence>MIDRGRRKPLQYGSHVSRRLDGTFHTSTIYFNEETSRIMGTSNTRYEYKSQLSFAGLQILSFVSPSSPTVLTARDIETQASGTVPVRTVFYLLTAHSRLEMMNETQNAKGASSSNSHPRSERIPIASLAGIPTGVPVPICCP</sequence>
<organism evidence="1 2">
    <name type="scientific">Rhynchosporium secalis</name>
    <name type="common">Barley scald fungus</name>
    <dbReference type="NCBI Taxonomy" id="38038"/>
    <lineage>
        <taxon>Eukaryota</taxon>
        <taxon>Fungi</taxon>
        <taxon>Dikarya</taxon>
        <taxon>Ascomycota</taxon>
        <taxon>Pezizomycotina</taxon>
        <taxon>Leotiomycetes</taxon>
        <taxon>Helotiales</taxon>
        <taxon>Ploettnerulaceae</taxon>
        <taxon>Rhynchosporium</taxon>
    </lineage>
</organism>
<proteinExistence type="predicted"/>
<name>A0A1E1M4X2_RHYSE</name>
<dbReference type="AlphaFoldDB" id="A0A1E1M4X2"/>
<evidence type="ECO:0000313" key="2">
    <source>
        <dbReference type="Proteomes" id="UP000177625"/>
    </source>
</evidence>
<dbReference type="Proteomes" id="UP000177625">
    <property type="component" value="Unassembled WGS sequence"/>
</dbReference>
<keyword evidence="2" id="KW-1185">Reference proteome</keyword>
<protein>
    <submittedName>
        <fullName evidence="1">Uncharacterized protein</fullName>
    </submittedName>
</protein>
<reference evidence="2" key="1">
    <citation type="submission" date="2016-03" db="EMBL/GenBank/DDBJ databases">
        <authorList>
            <person name="Guldener U."/>
        </authorList>
    </citation>
    <scope>NUCLEOTIDE SEQUENCE [LARGE SCALE GENOMIC DNA]</scope>
</reference>
<evidence type="ECO:0000313" key="1">
    <source>
        <dbReference type="EMBL" id="CZT44150.1"/>
    </source>
</evidence>